<evidence type="ECO:0000313" key="2">
    <source>
        <dbReference type="EMBL" id="OGF68246.1"/>
    </source>
</evidence>
<keyword evidence="1" id="KW-1133">Transmembrane helix</keyword>
<sequence length="247" mass="27631">MKIGKLPDQVIRLLIIFAILIAGFVIARIFFVPASFGKLGHYRADAITAIEKLPVKYAGSLVCTECHSDIYELKSKSYHKGLHCEVCHGAASKHANAPDESKPLIPRKRDHCAKCHSYLPSRPTGFPQINVLYHNPNKPCHDCHNPHDPTPPTIPSKCSACHANITRTISLSYHASLECKTCHETPPEHIENPSLNLPHKPAERSFCGNCHDPKAQSAKNIPRVDLETHYPGYLCWQCHYPHFPEAE</sequence>
<protein>
    <submittedName>
        <fullName evidence="2">Uncharacterized protein</fullName>
    </submittedName>
</protein>
<dbReference type="SUPFAM" id="SSF48695">
    <property type="entry name" value="Multiheme cytochromes"/>
    <property type="match status" value="1"/>
</dbReference>
<feature type="transmembrane region" description="Helical" evidence="1">
    <location>
        <begin position="12"/>
        <end position="31"/>
    </location>
</feature>
<organism evidence="2 3">
    <name type="scientific">Candidatus Fischerbacteria bacterium RBG_13_37_8</name>
    <dbReference type="NCBI Taxonomy" id="1817863"/>
    <lineage>
        <taxon>Bacteria</taxon>
        <taxon>Candidatus Fischeribacteriota</taxon>
    </lineage>
</organism>
<dbReference type="EMBL" id="MFGW01000008">
    <property type="protein sequence ID" value="OGF68246.1"/>
    <property type="molecule type" value="Genomic_DNA"/>
</dbReference>
<evidence type="ECO:0000256" key="1">
    <source>
        <dbReference type="SAM" id="Phobius"/>
    </source>
</evidence>
<dbReference type="Proteomes" id="UP000178943">
    <property type="component" value="Unassembled WGS sequence"/>
</dbReference>
<proteinExistence type="predicted"/>
<comment type="caution">
    <text evidence="2">The sequence shown here is derived from an EMBL/GenBank/DDBJ whole genome shotgun (WGS) entry which is preliminary data.</text>
</comment>
<accession>A0A1F5VXP4</accession>
<gene>
    <name evidence="2" type="ORF">A2Y62_16120</name>
</gene>
<dbReference type="Gene3D" id="1.10.287.3080">
    <property type="match status" value="2"/>
</dbReference>
<keyword evidence="1" id="KW-0812">Transmembrane</keyword>
<name>A0A1F5VXP4_9BACT</name>
<dbReference type="AlphaFoldDB" id="A0A1F5VXP4"/>
<evidence type="ECO:0000313" key="3">
    <source>
        <dbReference type="Proteomes" id="UP000178943"/>
    </source>
</evidence>
<keyword evidence="1" id="KW-0472">Membrane</keyword>
<dbReference type="InterPro" id="IPR036280">
    <property type="entry name" value="Multihaem_cyt_sf"/>
</dbReference>
<reference evidence="2 3" key="1">
    <citation type="journal article" date="2016" name="Nat. Commun.">
        <title>Thousands of microbial genomes shed light on interconnected biogeochemical processes in an aquifer system.</title>
        <authorList>
            <person name="Anantharaman K."/>
            <person name="Brown C.T."/>
            <person name="Hug L.A."/>
            <person name="Sharon I."/>
            <person name="Castelle C.J."/>
            <person name="Probst A.J."/>
            <person name="Thomas B.C."/>
            <person name="Singh A."/>
            <person name="Wilkins M.J."/>
            <person name="Karaoz U."/>
            <person name="Brodie E.L."/>
            <person name="Williams K.H."/>
            <person name="Hubbard S.S."/>
            <person name="Banfield J.F."/>
        </authorList>
    </citation>
    <scope>NUCLEOTIDE SEQUENCE [LARGE SCALE GENOMIC DNA]</scope>
</reference>
<dbReference type="STRING" id="1817863.A2Y62_16120"/>